<dbReference type="EMBL" id="JAZDWU010000011">
    <property type="protein sequence ID" value="KAK9987470.1"/>
    <property type="molecule type" value="Genomic_DNA"/>
</dbReference>
<dbReference type="GO" id="GO:0016705">
    <property type="term" value="F:oxidoreductase activity, acting on paired donors, with incorporation or reduction of molecular oxygen"/>
    <property type="evidence" value="ECO:0007669"/>
    <property type="project" value="InterPro"/>
</dbReference>
<proteinExistence type="predicted"/>
<dbReference type="GO" id="GO:0005506">
    <property type="term" value="F:iron ion binding"/>
    <property type="evidence" value="ECO:0007669"/>
    <property type="project" value="InterPro"/>
</dbReference>
<reference evidence="7 8" key="1">
    <citation type="submission" date="2024-01" db="EMBL/GenBank/DDBJ databases">
        <title>A telomere-to-telomere, gap-free genome of sweet tea (Lithocarpus litseifolius).</title>
        <authorList>
            <person name="Zhou J."/>
        </authorList>
    </citation>
    <scope>NUCLEOTIDE SEQUENCE [LARGE SCALE GENOMIC DNA]</scope>
    <source>
        <strain evidence="7">Zhou-2022a</strain>
        <tissue evidence="7">Leaf</tissue>
    </source>
</reference>
<dbReference type="InterPro" id="IPR001128">
    <property type="entry name" value="Cyt_P450"/>
</dbReference>
<keyword evidence="3" id="KW-0560">Oxidoreductase</keyword>
<dbReference type="InterPro" id="IPR036396">
    <property type="entry name" value="Cyt_P450_sf"/>
</dbReference>
<keyword evidence="6" id="KW-0175">Coiled coil</keyword>
<dbReference type="PANTHER" id="PTHR47947:SF24">
    <property type="entry name" value="ISOFLAVONE 2'-HYDROXYLASE-LIKE"/>
    <property type="match status" value="1"/>
</dbReference>
<dbReference type="SUPFAM" id="SSF48264">
    <property type="entry name" value="Cytochrome P450"/>
    <property type="match status" value="1"/>
</dbReference>
<keyword evidence="4" id="KW-0408">Iron</keyword>
<organism evidence="7 8">
    <name type="scientific">Lithocarpus litseifolius</name>
    <dbReference type="NCBI Taxonomy" id="425828"/>
    <lineage>
        <taxon>Eukaryota</taxon>
        <taxon>Viridiplantae</taxon>
        <taxon>Streptophyta</taxon>
        <taxon>Embryophyta</taxon>
        <taxon>Tracheophyta</taxon>
        <taxon>Spermatophyta</taxon>
        <taxon>Magnoliopsida</taxon>
        <taxon>eudicotyledons</taxon>
        <taxon>Gunneridae</taxon>
        <taxon>Pentapetalae</taxon>
        <taxon>rosids</taxon>
        <taxon>fabids</taxon>
        <taxon>Fagales</taxon>
        <taxon>Fagaceae</taxon>
        <taxon>Lithocarpus</taxon>
    </lineage>
</organism>
<comment type="caution">
    <text evidence="7">The sequence shown here is derived from an EMBL/GenBank/DDBJ whole genome shotgun (WGS) entry which is preliminary data.</text>
</comment>
<gene>
    <name evidence="7" type="ORF">SO802_032421</name>
</gene>
<keyword evidence="5" id="KW-0503">Monooxygenase</keyword>
<sequence>MSPPSSASKHLAYNNTTLIQSPYGDHWRNLRRISTLEIFSNYRLNKFLGIRKDEIKHLLRSLSCNSCHGFAKVELQSMLSEMTFNSIMRMVAGKWYYRYGEDVKDEREARQFMRIIKESTGFGGASNPAEFVPLLRWMDYGGLEKKLKSLSKRINEFLQALIDEQRRKEEGNTMIDHMLSLQKSQPDYYTDQIIKGLILVSAINSASSLIEKTRKSRFCLILAS</sequence>
<dbReference type="GO" id="GO:0004497">
    <property type="term" value="F:monooxygenase activity"/>
    <property type="evidence" value="ECO:0007669"/>
    <property type="project" value="UniProtKB-KW"/>
</dbReference>
<keyword evidence="8" id="KW-1185">Reference proteome</keyword>
<dbReference type="Gene3D" id="1.10.630.10">
    <property type="entry name" value="Cytochrome P450"/>
    <property type="match status" value="1"/>
</dbReference>
<accession>A0AAW2BND6</accession>
<evidence type="ECO:0000256" key="1">
    <source>
        <dbReference type="ARBA" id="ARBA00022617"/>
    </source>
</evidence>
<evidence type="ECO:0008006" key="9">
    <source>
        <dbReference type="Google" id="ProtNLM"/>
    </source>
</evidence>
<dbReference type="InterPro" id="IPR050651">
    <property type="entry name" value="Plant_Cytochrome_P450_Monoox"/>
</dbReference>
<keyword evidence="2" id="KW-0479">Metal-binding</keyword>
<keyword evidence="1" id="KW-0349">Heme</keyword>
<protein>
    <recommendedName>
        <fullName evidence="9">Cytochrome P450</fullName>
    </recommendedName>
</protein>
<dbReference type="Pfam" id="PF00067">
    <property type="entry name" value="p450"/>
    <property type="match status" value="1"/>
</dbReference>
<dbReference type="PANTHER" id="PTHR47947">
    <property type="entry name" value="CYTOCHROME P450 82C3-RELATED"/>
    <property type="match status" value="1"/>
</dbReference>
<evidence type="ECO:0000256" key="2">
    <source>
        <dbReference type="ARBA" id="ARBA00022723"/>
    </source>
</evidence>
<evidence type="ECO:0000313" key="7">
    <source>
        <dbReference type="EMBL" id="KAK9987470.1"/>
    </source>
</evidence>
<evidence type="ECO:0000256" key="6">
    <source>
        <dbReference type="SAM" id="Coils"/>
    </source>
</evidence>
<name>A0AAW2BND6_9ROSI</name>
<evidence type="ECO:0000256" key="5">
    <source>
        <dbReference type="ARBA" id="ARBA00023033"/>
    </source>
</evidence>
<dbReference type="Proteomes" id="UP001459277">
    <property type="component" value="Unassembled WGS sequence"/>
</dbReference>
<feature type="coiled-coil region" evidence="6">
    <location>
        <begin position="140"/>
        <end position="167"/>
    </location>
</feature>
<evidence type="ECO:0000313" key="8">
    <source>
        <dbReference type="Proteomes" id="UP001459277"/>
    </source>
</evidence>
<dbReference type="GO" id="GO:0020037">
    <property type="term" value="F:heme binding"/>
    <property type="evidence" value="ECO:0007669"/>
    <property type="project" value="InterPro"/>
</dbReference>
<evidence type="ECO:0000256" key="3">
    <source>
        <dbReference type="ARBA" id="ARBA00023002"/>
    </source>
</evidence>
<dbReference type="AlphaFoldDB" id="A0AAW2BND6"/>
<evidence type="ECO:0000256" key="4">
    <source>
        <dbReference type="ARBA" id="ARBA00023004"/>
    </source>
</evidence>